<sequence>MLDPRLSFVVQGCYCSPGGSGPWTAAPGINSTTLLRSMRHCTTTPIHLGCCDNKLVSSHSPAFLSVSRTDFCF</sequence>
<protein>
    <submittedName>
        <fullName evidence="1">Uncharacterized protein</fullName>
    </submittedName>
</protein>
<gene>
    <name evidence="1" type="ORF">PILCRDRAFT_810977</name>
</gene>
<evidence type="ECO:0000313" key="2">
    <source>
        <dbReference type="Proteomes" id="UP000054166"/>
    </source>
</evidence>
<name>A0A0C3GJ86_PILCF</name>
<dbReference type="HOGENOM" id="CLU_2705675_0_0_1"/>
<reference evidence="2" key="2">
    <citation type="submission" date="2015-01" db="EMBL/GenBank/DDBJ databases">
        <title>Evolutionary Origins and Diversification of the Mycorrhizal Mutualists.</title>
        <authorList>
            <consortium name="DOE Joint Genome Institute"/>
            <consortium name="Mycorrhizal Genomics Consortium"/>
            <person name="Kohler A."/>
            <person name="Kuo A."/>
            <person name="Nagy L.G."/>
            <person name="Floudas D."/>
            <person name="Copeland A."/>
            <person name="Barry K.W."/>
            <person name="Cichocki N."/>
            <person name="Veneault-Fourrey C."/>
            <person name="LaButti K."/>
            <person name="Lindquist E.A."/>
            <person name="Lipzen A."/>
            <person name="Lundell T."/>
            <person name="Morin E."/>
            <person name="Murat C."/>
            <person name="Riley R."/>
            <person name="Ohm R."/>
            <person name="Sun H."/>
            <person name="Tunlid A."/>
            <person name="Henrissat B."/>
            <person name="Grigoriev I.V."/>
            <person name="Hibbett D.S."/>
            <person name="Martin F."/>
        </authorList>
    </citation>
    <scope>NUCLEOTIDE SEQUENCE [LARGE SCALE GENOMIC DNA]</scope>
    <source>
        <strain evidence="2">F 1598</strain>
    </source>
</reference>
<dbReference type="AlphaFoldDB" id="A0A0C3GJ86"/>
<dbReference type="InParanoid" id="A0A0C3GJ86"/>
<keyword evidence="2" id="KW-1185">Reference proteome</keyword>
<proteinExistence type="predicted"/>
<dbReference type="Proteomes" id="UP000054166">
    <property type="component" value="Unassembled WGS sequence"/>
</dbReference>
<reference evidence="1 2" key="1">
    <citation type="submission" date="2014-04" db="EMBL/GenBank/DDBJ databases">
        <authorList>
            <consortium name="DOE Joint Genome Institute"/>
            <person name="Kuo A."/>
            <person name="Tarkka M."/>
            <person name="Buscot F."/>
            <person name="Kohler A."/>
            <person name="Nagy L.G."/>
            <person name="Floudas D."/>
            <person name="Copeland A."/>
            <person name="Barry K.W."/>
            <person name="Cichocki N."/>
            <person name="Veneault-Fourrey C."/>
            <person name="LaButti K."/>
            <person name="Lindquist E.A."/>
            <person name="Lipzen A."/>
            <person name="Lundell T."/>
            <person name="Morin E."/>
            <person name="Murat C."/>
            <person name="Sun H."/>
            <person name="Tunlid A."/>
            <person name="Henrissat B."/>
            <person name="Grigoriev I.V."/>
            <person name="Hibbett D.S."/>
            <person name="Martin F."/>
            <person name="Nordberg H.P."/>
            <person name="Cantor M.N."/>
            <person name="Hua S.X."/>
        </authorList>
    </citation>
    <scope>NUCLEOTIDE SEQUENCE [LARGE SCALE GENOMIC DNA]</scope>
    <source>
        <strain evidence="1 2">F 1598</strain>
    </source>
</reference>
<dbReference type="EMBL" id="KN832971">
    <property type="protein sequence ID" value="KIM91694.1"/>
    <property type="molecule type" value="Genomic_DNA"/>
</dbReference>
<accession>A0A0C3GJ86</accession>
<organism evidence="1 2">
    <name type="scientific">Piloderma croceum (strain F 1598)</name>
    <dbReference type="NCBI Taxonomy" id="765440"/>
    <lineage>
        <taxon>Eukaryota</taxon>
        <taxon>Fungi</taxon>
        <taxon>Dikarya</taxon>
        <taxon>Basidiomycota</taxon>
        <taxon>Agaricomycotina</taxon>
        <taxon>Agaricomycetes</taxon>
        <taxon>Agaricomycetidae</taxon>
        <taxon>Atheliales</taxon>
        <taxon>Atheliaceae</taxon>
        <taxon>Piloderma</taxon>
    </lineage>
</organism>
<evidence type="ECO:0000313" key="1">
    <source>
        <dbReference type="EMBL" id="KIM91694.1"/>
    </source>
</evidence>